<dbReference type="Proteomes" id="UP000031036">
    <property type="component" value="Unassembled WGS sequence"/>
</dbReference>
<comment type="subcellular location">
    <subcellularLocation>
        <location evidence="1">Membrane</location>
        <topology evidence="1">Multi-pass membrane protein</topology>
    </subcellularLocation>
</comment>
<feature type="transmembrane region" description="Helical" evidence="5">
    <location>
        <begin position="256"/>
        <end position="279"/>
    </location>
</feature>
<name>A0A0B2UZ54_TOXCA</name>
<feature type="transmembrane region" description="Helical" evidence="5">
    <location>
        <begin position="476"/>
        <end position="493"/>
    </location>
</feature>
<feature type="transmembrane region" description="Helical" evidence="5">
    <location>
        <begin position="378"/>
        <end position="406"/>
    </location>
</feature>
<evidence type="ECO:0000256" key="5">
    <source>
        <dbReference type="SAM" id="Phobius"/>
    </source>
</evidence>
<dbReference type="OrthoDB" id="6285520at2759"/>
<feature type="transmembrane region" description="Helical" evidence="5">
    <location>
        <begin position="305"/>
        <end position="324"/>
    </location>
</feature>
<feature type="transmembrane region" description="Helical" evidence="5">
    <location>
        <begin position="446"/>
        <end position="464"/>
    </location>
</feature>
<sequence>MISLEQWSQLWQLDISPEKCFALHLNFSTECPLHLCGFDLPAKEVMKDLGVYVSSDLNWHNHCVEVSRRAAQVANYILRAVQYSSVESYRKAVVAYCRPILEYCTQVWSPSVKRDIEMIERVQRRFTKMAFRKAFRGPFQPNYEQRLRIFDLKPLWYRRTQFDLHLCFKIVKGFSGIPFKSIFRLTTMLSRVSGICMRASHLRALILPSLRQFSKTSLNSARGFGNRYAQQGFAVREKIGPTLREKWLGPTTGKPFIYGTYALAGASVMGIGMLCYYGLGMSKQASIMSQSALWPEHVRDRLKATYGYLAASLAITAASGVAASRSYAVMRLISSGSLVTTLATLAVIVGSGMIAQAIDYDNTLLKHAAWMTHAGLFGAMLAPLCFLGGPTTLATLAVIVGSGMIAQAIDYDNTLLKHAAWMTHAGLFGAMLAPLCFLGGPVLLRTAWYTAGIVAGLSFTAISAPSEKFLMMSGPLAMGLGVVFVANIGTFFFPPGSALGAGLASIVVYGGLILFSMFLLHDTQRVVKLAERYPVQGHSPNYYSYGNHQYGTQGMRELRRFDPINAQMAIYLDVLNIFIRMAMIMGGMGGNRRRR</sequence>
<dbReference type="EMBL" id="JPKZ01002918">
    <property type="protein sequence ID" value="KHN74362.1"/>
    <property type="molecule type" value="Genomic_DNA"/>
</dbReference>
<feature type="transmembrane region" description="Helical" evidence="5">
    <location>
        <begin position="499"/>
        <end position="520"/>
    </location>
</feature>
<evidence type="ECO:0000256" key="1">
    <source>
        <dbReference type="ARBA" id="ARBA00004141"/>
    </source>
</evidence>
<feature type="transmembrane region" description="Helical" evidence="5">
    <location>
        <begin position="418"/>
        <end position="440"/>
    </location>
</feature>
<feature type="transmembrane region" description="Helical" evidence="5">
    <location>
        <begin position="569"/>
        <end position="589"/>
    </location>
</feature>
<dbReference type="GO" id="GO:0005743">
    <property type="term" value="C:mitochondrial inner membrane"/>
    <property type="evidence" value="ECO:0007669"/>
    <property type="project" value="TreeGrafter"/>
</dbReference>
<gene>
    <name evidence="6" type="primary">Ghitm</name>
    <name evidence="6" type="ORF">Tcan_04024</name>
</gene>
<dbReference type="AlphaFoldDB" id="A0A0B2UZ54"/>
<protein>
    <submittedName>
        <fullName evidence="6">Growth hormone-inducible transmembrane protein</fullName>
    </submittedName>
</protein>
<comment type="caution">
    <text evidence="6">The sequence shown here is derived from an EMBL/GenBank/DDBJ whole genome shotgun (WGS) entry which is preliminary data.</text>
</comment>
<dbReference type="PANTHER" id="PTHR23291:SF112">
    <property type="entry name" value="GROWTH HORMONE-INDUCIBLE TRANSMEMBRANE PROTEIN"/>
    <property type="match status" value="1"/>
</dbReference>
<evidence type="ECO:0000313" key="6">
    <source>
        <dbReference type="EMBL" id="KHN74362.1"/>
    </source>
</evidence>
<keyword evidence="3 5" id="KW-1133">Transmembrane helix</keyword>
<dbReference type="PANTHER" id="PTHR23291">
    <property type="entry name" value="BAX INHIBITOR-RELATED"/>
    <property type="match status" value="1"/>
</dbReference>
<evidence type="ECO:0000313" key="7">
    <source>
        <dbReference type="Proteomes" id="UP000031036"/>
    </source>
</evidence>
<evidence type="ECO:0000256" key="3">
    <source>
        <dbReference type="ARBA" id="ARBA00022989"/>
    </source>
</evidence>
<dbReference type="PRINTS" id="PR01345">
    <property type="entry name" value="CERVTRCPTASE"/>
</dbReference>
<feature type="transmembrane region" description="Helical" evidence="5">
    <location>
        <begin position="336"/>
        <end position="358"/>
    </location>
</feature>
<evidence type="ECO:0000256" key="2">
    <source>
        <dbReference type="ARBA" id="ARBA00022692"/>
    </source>
</evidence>
<dbReference type="Pfam" id="PF01027">
    <property type="entry name" value="Bax1-I"/>
    <property type="match status" value="1"/>
</dbReference>
<evidence type="ECO:0000256" key="4">
    <source>
        <dbReference type="ARBA" id="ARBA00023136"/>
    </source>
</evidence>
<organism evidence="6 7">
    <name type="scientific">Toxocara canis</name>
    <name type="common">Canine roundworm</name>
    <dbReference type="NCBI Taxonomy" id="6265"/>
    <lineage>
        <taxon>Eukaryota</taxon>
        <taxon>Metazoa</taxon>
        <taxon>Ecdysozoa</taxon>
        <taxon>Nematoda</taxon>
        <taxon>Chromadorea</taxon>
        <taxon>Rhabditida</taxon>
        <taxon>Spirurina</taxon>
        <taxon>Ascaridomorpha</taxon>
        <taxon>Ascaridoidea</taxon>
        <taxon>Toxocaridae</taxon>
        <taxon>Toxocara</taxon>
    </lineage>
</organism>
<proteinExistence type="predicted"/>
<keyword evidence="4 5" id="KW-0472">Membrane</keyword>
<reference evidence="6 7" key="1">
    <citation type="submission" date="2014-11" db="EMBL/GenBank/DDBJ databases">
        <title>Genetic blueprint of the zoonotic pathogen Toxocara canis.</title>
        <authorList>
            <person name="Zhu X.-Q."/>
            <person name="Korhonen P.K."/>
            <person name="Cai H."/>
            <person name="Young N.D."/>
            <person name="Nejsum P."/>
            <person name="von Samson-Himmelstjerna G."/>
            <person name="Boag P.R."/>
            <person name="Tan P."/>
            <person name="Li Q."/>
            <person name="Min J."/>
            <person name="Yang Y."/>
            <person name="Wang X."/>
            <person name="Fang X."/>
            <person name="Hall R.S."/>
            <person name="Hofmann A."/>
            <person name="Sternberg P.W."/>
            <person name="Jex A.R."/>
            <person name="Gasser R.B."/>
        </authorList>
    </citation>
    <scope>NUCLEOTIDE SEQUENCE [LARGE SCALE GENOMIC DNA]</scope>
    <source>
        <strain evidence="6">PN_DK_2014</strain>
    </source>
</reference>
<accession>A0A0B2UZ54</accession>
<keyword evidence="2 5" id="KW-0812">Transmembrane</keyword>
<dbReference type="InterPro" id="IPR006214">
    <property type="entry name" value="Bax_inhibitor_1-related"/>
</dbReference>
<keyword evidence="7" id="KW-1185">Reference proteome</keyword>
<dbReference type="STRING" id="6265.A0A0B2UZ54"/>